<dbReference type="RefSeq" id="WP_104428554.1">
    <property type="nucleotide sequence ID" value="NZ_PTIZ01000004.1"/>
</dbReference>
<proteinExistence type="predicted"/>
<organism evidence="3 4">
    <name type="scientific">Methylobacter tundripaludum</name>
    <dbReference type="NCBI Taxonomy" id="173365"/>
    <lineage>
        <taxon>Bacteria</taxon>
        <taxon>Pseudomonadati</taxon>
        <taxon>Pseudomonadota</taxon>
        <taxon>Gammaproteobacteria</taxon>
        <taxon>Methylococcales</taxon>
        <taxon>Methylococcaceae</taxon>
        <taxon>Methylobacter</taxon>
    </lineage>
</organism>
<dbReference type="Pfam" id="PF01661">
    <property type="entry name" value="Macro"/>
    <property type="match status" value="1"/>
</dbReference>
<evidence type="ECO:0000256" key="1">
    <source>
        <dbReference type="ARBA" id="ARBA00035885"/>
    </source>
</evidence>
<evidence type="ECO:0000313" key="4">
    <source>
        <dbReference type="Proteomes" id="UP000240010"/>
    </source>
</evidence>
<dbReference type="InterPro" id="IPR002589">
    <property type="entry name" value="Macro_dom"/>
</dbReference>
<dbReference type="PANTHER" id="PTHR12521:SF0">
    <property type="entry name" value="ADP-RIBOSE GLYCOHYDROLASE OARD1"/>
    <property type="match status" value="1"/>
</dbReference>
<dbReference type="InterPro" id="IPR043472">
    <property type="entry name" value="Macro_dom-like"/>
</dbReference>
<reference evidence="3 4" key="1">
    <citation type="submission" date="2018-02" db="EMBL/GenBank/DDBJ databases">
        <title>Subsurface microbial communities from deep shales in Ohio and West Virginia, USA.</title>
        <authorList>
            <person name="Wrighton K."/>
        </authorList>
    </citation>
    <scope>NUCLEOTIDE SEQUENCE [LARGE SCALE GENOMIC DNA]</scope>
    <source>
        <strain evidence="3 4">OWC-DMM</strain>
    </source>
</reference>
<dbReference type="AlphaFoldDB" id="A0A2S6HF72"/>
<dbReference type="PROSITE" id="PS51154">
    <property type="entry name" value="MACRO"/>
    <property type="match status" value="1"/>
</dbReference>
<dbReference type="Gene3D" id="3.40.220.10">
    <property type="entry name" value="Leucine Aminopeptidase, subunit E, domain 1"/>
    <property type="match status" value="1"/>
</dbReference>
<dbReference type="SUPFAM" id="SSF52949">
    <property type="entry name" value="Macro domain-like"/>
    <property type="match status" value="1"/>
</dbReference>
<protein>
    <submittedName>
        <fullName evidence="3">O-acetyl-ADP-ribose deacetylase (Regulator of RNase III)</fullName>
    </submittedName>
</protein>
<comment type="catalytic activity">
    <reaction evidence="1">
        <text>an N-(ADP-alpha-D-ribosyl)-thymidine in DNA + H2O = a thymidine in DNA + ADP-D-ribose</text>
        <dbReference type="Rhea" id="RHEA:71655"/>
        <dbReference type="Rhea" id="RHEA-COMP:13556"/>
        <dbReference type="Rhea" id="RHEA-COMP:18051"/>
        <dbReference type="ChEBI" id="CHEBI:15377"/>
        <dbReference type="ChEBI" id="CHEBI:57967"/>
        <dbReference type="ChEBI" id="CHEBI:137386"/>
        <dbReference type="ChEBI" id="CHEBI:191199"/>
    </reaction>
    <physiologicalReaction direction="left-to-right" evidence="1">
        <dbReference type="Rhea" id="RHEA:71656"/>
    </physiologicalReaction>
</comment>
<dbReference type="InterPro" id="IPR050892">
    <property type="entry name" value="ADP-ribose_metab_enzymes"/>
</dbReference>
<name>A0A2S6HF72_9GAMM</name>
<dbReference type="Proteomes" id="UP000240010">
    <property type="component" value="Unassembled WGS sequence"/>
</dbReference>
<evidence type="ECO:0000259" key="2">
    <source>
        <dbReference type="PROSITE" id="PS51154"/>
    </source>
</evidence>
<dbReference type="GO" id="GO:0140291">
    <property type="term" value="P:peptidyl-glutamate ADP-deribosylation"/>
    <property type="evidence" value="ECO:0007669"/>
    <property type="project" value="TreeGrafter"/>
</dbReference>
<dbReference type="PANTHER" id="PTHR12521">
    <property type="entry name" value="PROTEIN C6ORF130"/>
    <property type="match status" value="1"/>
</dbReference>
<evidence type="ECO:0000313" key="3">
    <source>
        <dbReference type="EMBL" id="PPK76043.1"/>
    </source>
</evidence>
<feature type="domain" description="Macro" evidence="2">
    <location>
        <begin position="1"/>
        <end position="164"/>
    </location>
</feature>
<gene>
    <name evidence="3" type="ORF">B0F87_104133</name>
</gene>
<comment type="caution">
    <text evidence="3">The sequence shown here is derived from an EMBL/GenBank/DDBJ whole genome shotgun (WGS) entry which is preliminary data.</text>
</comment>
<sequence length="164" mass="18270">MIYKVEGDILLSKANAIVQGVGINDPMDKGLALALRNQYPEMCKDFNRWCHQHNTRPGEAWLWVGTNNIRIVNLIIQDAIDSHDYRLGKATLSNIKHALDALVNIILKEKISSIAIPKLATGSGDLDWDDVWPLIESSLMDIAIPVYVYSGYRPGQKAQEPGMA</sequence>
<accession>A0A2S6HF72</accession>
<dbReference type="EMBL" id="PTIZ01000004">
    <property type="protein sequence ID" value="PPK76043.1"/>
    <property type="molecule type" value="Genomic_DNA"/>
</dbReference>